<organism evidence="2 3">
    <name type="scientific">Alkalispirillum mobile</name>
    <dbReference type="NCBI Taxonomy" id="85925"/>
    <lineage>
        <taxon>Bacteria</taxon>
        <taxon>Pseudomonadati</taxon>
        <taxon>Pseudomonadota</taxon>
        <taxon>Gammaproteobacteria</taxon>
        <taxon>Chromatiales</taxon>
        <taxon>Ectothiorhodospiraceae</taxon>
        <taxon>Alkalispirillum</taxon>
    </lineage>
</organism>
<reference evidence="2 3" key="1">
    <citation type="submission" date="2018-10" db="EMBL/GenBank/DDBJ databases">
        <title>Genomic Encyclopedia of Type Strains, Phase IV (KMG-IV): sequencing the most valuable type-strain genomes for metagenomic binning, comparative biology and taxonomic classification.</title>
        <authorList>
            <person name="Goeker M."/>
        </authorList>
    </citation>
    <scope>NUCLEOTIDE SEQUENCE [LARGE SCALE GENOMIC DNA]</scope>
    <source>
        <strain evidence="2 3">DSM 12769</strain>
    </source>
</reference>
<keyword evidence="1" id="KW-0472">Membrane</keyword>
<keyword evidence="3" id="KW-1185">Reference proteome</keyword>
<feature type="transmembrane region" description="Helical" evidence="1">
    <location>
        <begin position="131"/>
        <end position="156"/>
    </location>
</feature>
<dbReference type="RefSeq" id="WP_121442065.1">
    <property type="nucleotide sequence ID" value="NZ_RCDA01000001.1"/>
</dbReference>
<dbReference type="AlphaFoldDB" id="A0A498C8A5"/>
<feature type="transmembrane region" description="Helical" evidence="1">
    <location>
        <begin position="63"/>
        <end position="85"/>
    </location>
</feature>
<dbReference type="OrthoDB" id="9781927at2"/>
<dbReference type="PANTHER" id="PTHR40031:SF1">
    <property type="entry name" value="MEMBRANE-BOUND METAL-DEPENDENT HYDROLASE"/>
    <property type="match status" value="1"/>
</dbReference>
<dbReference type="InterPro" id="IPR053170">
    <property type="entry name" value="Transcription_regulator"/>
</dbReference>
<evidence type="ECO:0000313" key="3">
    <source>
        <dbReference type="Proteomes" id="UP000275461"/>
    </source>
</evidence>
<evidence type="ECO:0000313" key="2">
    <source>
        <dbReference type="EMBL" id="RLK51673.1"/>
    </source>
</evidence>
<protein>
    <submittedName>
        <fullName evidence="2">Inner membrane protein</fullName>
    </submittedName>
</protein>
<gene>
    <name evidence="2" type="ORF">DFR31_1619</name>
</gene>
<proteinExistence type="predicted"/>
<name>A0A498C8A5_9GAMM</name>
<evidence type="ECO:0000256" key="1">
    <source>
        <dbReference type="SAM" id="Phobius"/>
    </source>
</evidence>
<dbReference type="PANTHER" id="PTHR40031">
    <property type="entry name" value="HYPOTHETICAL MEMBRANE SPANNING PROTEIN"/>
    <property type="match status" value="1"/>
</dbReference>
<sequence length="348" mass="38808">MDTLTHAISGAVAGRALPDRRGAPGPGLRERTWAGFVAAAFPDIDIVLRFLDPLVYLNLHRGVTHSLLLLPVWAWLLALVFARVAPWFGGGRYGWRAWYLVSAVALLIHIIGDLITSYGTQLLAPLSSHGFAWNTTFVIDPWFSGLLLAGLLLSLYWRAIPVARLTLLAVASLVAFQAVMMRQAVDIGHRFVDAEGLESAEVRAWPQPYSPFNWMVSVSVDEGHHLAYLNLRQRGPTPPAPPLPAPLRDLWSAYQPLDDLEWEYFSRHGEGEEAERAEQAWQHPAFADYRRFAGLPAVYSVDGDCATFRDLRFRLPGLRSPFRYGLCGLDDNDPSLVRDANGEFVPVR</sequence>
<accession>A0A498C8A5</accession>
<keyword evidence="1" id="KW-0812">Transmembrane</keyword>
<keyword evidence="1" id="KW-1133">Transmembrane helix</keyword>
<dbReference type="Proteomes" id="UP000275461">
    <property type="component" value="Unassembled WGS sequence"/>
</dbReference>
<dbReference type="Pfam" id="PF04307">
    <property type="entry name" value="YdjM"/>
    <property type="match status" value="1"/>
</dbReference>
<feature type="transmembrane region" description="Helical" evidence="1">
    <location>
        <begin position="162"/>
        <end position="180"/>
    </location>
</feature>
<dbReference type="EMBL" id="RCDA01000001">
    <property type="protein sequence ID" value="RLK51673.1"/>
    <property type="molecule type" value="Genomic_DNA"/>
</dbReference>
<feature type="transmembrane region" description="Helical" evidence="1">
    <location>
        <begin position="97"/>
        <end position="119"/>
    </location>
</feature>
<comment type="caution">
    <text evidence="2">The sequence shown here is derived from an EMBL/GenBank/DDBJ whole genome shotgun (WGS) entry which is preliminary data.</text>
</comment>
<dbReference type="InterPro" id="IPR007404">
    <property type="entry name" value="YdjM-like"/>
</dbReference>